<name>A0A2H0CGL2_9BACT</name>
<sequence>MYLNKAILIGNLTRDPELRSLPSGIKVCTFSLATNRVWKDKAGARQEATDYHNVVVFGRQAETVAQYMKKGSSILVEGRMQTRSWEDKTSGEKKYRTEIVADRTQFGPKSGGSNTGATAQSSEPKASGKKDSEEIDTIEYPEEDINPEDIPF</sequence>
<dbReference type="Proteomes" id="UP000229176">
    <property type="component" value="Unassembled WGS sequence"/>
</dbReference>
<reference evidence="5 6" key="1">
    <citation type="submission" date="2017-09" db="EMBL/GenBank/DDBJ databases">
        <title>Depth-based differentiation of microbial function through sediment-hosted aquifers and enrichment of novel symbionts in the deep terrestrial subsurface.</title>
        <authorList>
            <person name="Probst A.J."/>
            <person name="Ladd B."/>
            <person name="Jarett J.K."/>
            <person name="Geller-Mcgrath D.E."/>
            <person name="Sieber C.M."/>
            <person name="Emerson J.B."/>
            <person name="Anantharaman K."/>
            <person name="Thomas B.C."/>
            <person name="Malmstrom R."/>
            <person name="Stieglmeier M."/>
            <person name="Klingl A."/>
            <person name="Woyke T."/>
            <person name="Ryan C.M."/>
            <person name="Banfield J.F."/>
        </authorList>
    </citation>
    <scope>NUCLEOTIDE SEQUENCE [LARGE SCALE GENOMIC DNA]</scope>
    <source>
        <strain evidence="5">CG22_combo_CG10-13_8_21_14_all_32_8</strain>
    </source>
</reference>
<dbReference type="GO" id="GO:0009295">
    <property type="term" value="C:nucleoid"/>
    <property type="evidence" value="ECO:0007669"/>
    <property type="project" value="TreeGrafter"/>
</dbReference>
<dbReference type="PIRSF" id="PIRSF002070">
    <property type="entry name" value="SSB"/>
    <property type="match status" value="1"/>
</dbReference>
<protein>
    <recommendedName>
        <fullName evidence="2 3">Single-stranded DNA-binding protein</fullName>
        <shortName evidence="2">SSB</shortName>
    </recommendedName>
</protein>
<evidence type="ECO:0000256" key="3">
    <source>
        <dbReference type="PIRNR" id="PIRNR002070"/>
    </source>
</evidence>
<dbReference type="NCBIfam" id="TIGR00621">
    <property type="entry name" value="ssb"/>
    <property type="match status" value="1"/>
</dbReference>
<dbReference type="PROSITE" id="PS50935">
    <property type="entry name" value="SSB"/>
    <property type="match status" value="1"/>
</dbReference>
<accession>A0A2H0CGL2</accession>
<dbReference type="InterPro" id="IPR012340">
    <property type="entry name" value="NA-bd_OB-fold"/>
</dbReference>
<gene>
    <name evidence="5" type="ORF">COW91_02390</name>
</gene>
<feature type="region of interest" description="Disordered" evidence="4">
    <location>
        <begin position="81"/>
        <end position="152"/>
    </location>
</feature>
<dbReference type="AlphaFoldDB" id="A0A2H0CGL2"/>
<dbReference type="Gene3D" id="2.40.50.140">
    <property type="entry name" value="Nucleic acid-binding proteins"/>
    <property type="match status" value="1"/>
</dbReference>
<dbReference type="InterPro" id="IPR011344">
    <property type="entry name" value="ssDNA-bd"/>
</dbReference>
<dbReference type="SUPFAM" id="SSF50249">
    <property type="entry name" value="Nucleic acid-binding proteins"/>
    <property type="match status" value="1"/>
</dbReference>
<feature type="compositionally biased region" description="Polar residues" evidence="4">
    <location>
        <begin position="115"/>
        <end position="124"/>
    </location>
</feature>
<proteinExistence type="inferred from homology"/>
<dbReference type="GO" id="GO:0003697">
    <property type="term" value="F:single-stranded DNA binding"/>
    <property type="evidence" value="ECO:0007669"/>
    <property type="project" value="UniProtKB-UniRule"/>
</dbReference>
<dbReference type="Pfam" id="PF00436">
    <property type="entry name" value="SSB"/>
    <property type="match status" value="1"/>
</dbReference>
<comment type="caution">
    <text evidence="5">The sequence shown here is derived from an EMBL/GenBank/DDBJ whole genome shotgun (WGS) entry which is preliminary data.</text>
</comment>
<dbReference type="InterPro" id="IPR000424">
    <property type="entry name" value="Primosome_PriB/ssb"/>
</dbReference>
<comment type="caution">
    <text evidence="2">Lacks conserved residue(s) required for the propagation of feature annotation.</text>
</comment>
<evidence type="ECO:0000313" key="5">
    <source>
        <dbReference type="EMBL" id="PIP68899.1"/>
    </source>
</evidence>
<dbReference type="EMBL" id="PCTI01000038">
    <property type="protein sequence ID" value="PIP68899.1"/>
    <property type="molecule type" value="Genomic_DNA"/>
</dbReference>
<dbReference type="PANTHER" id="PTHR10302">
    <property type="entry name" value="SINGLE-STRANDED DNA-BINDING PROTEIN"/>
    <property type="match status" value="1"/>
</dbReference>
<organism evidence="5 6">
    <name type="scientific">Candidatus Nomurabacteria bacterium CG22_combo_CG10-13_8_21_14_all_32_8</name>
    <dbReference type="NCBI Taxonomy" id="1974732"/>
    <lineage>
        <taxon>Bacteria</taxon>
        <taxon>Candidatus Nomuraibacteriota</taxon>
    </lineage>
</organism>
<evidence type="ECO:0000313" key="6">
    <source>
        <dbReference type="Proteomes" id="UP000229176"/>
    </source>
</evidence>
<dbReference type="HAMAP" id="MF_00984">
    <property type="entry name" value="SSB"/>
    <property type="match status" value="1"/>
</dbReference>
<evidence type="ECO:0000256" key="1">
    <source>
        <dbReference type="ARBA" id="ARBA00023125"/>
    </source>
</evidence>
<dbReference type="CDD" id="cd04496">
    <property type="entry name" value="SSB_OBF"/>
    <property type="match status" value="1"/>
</dbReference>
<feature type="compositionally biased region" description="Acidic residues" evidence="4">
    <location>
        <begin position="133"/>
        <end position="152"/>
    </location>
</feature>
<dbReference type="PANTHER" id="PTHR10302:SF27">
    <property type="entry name" value="SINGLE-STRANDED DNA-BINDING PROTEIN"/>
    <property type="match status" value="1"/>
</dbReference>
<evidence type="ECO:0000256" key="2">
    <source>
        <dbReference type="HAMAP-Rule" id="MF_00984"/>
    </source>
</evidence>
<comment type="subunit">
    <text evidence="2">Homotetramer.</text>
</comment>
<dbReference type="GO" id="GO:0006260">
    <property type="term" value="P:DNA replication"/>
    <property type="evidence" value="ECO:0007669"/>
    <property type="project" value="InterPro"/>
</dbReference>
<keyword evidence="1 2" id="KW-0238">DNA-binding</keyword>
<evidence type="ECO:0000256" key="4">
    <source>
        <dbReference type="SAM" id="MobiDB-lite"/>
    </source>
</evidence>
<feature type="compositionally biased region" description="Basic and acidic residues" evidence="4">
    <location>
        <begin position="84"/>
        <end position="101"/>
    </location>
</feature>